<dbReference type="AlphaFoldDB" id="A0A0F9E025"/>
<comment type="caution">
    <text evidence="1">The sequence shown here is derived from an EMBL/GenBank/DDBJ whole genome shotgun (WGS) entry which is preliminary data.</text>
</comment>
<evidence type="ECO:0000313" key="1">
    <source>
        <dbReference type="EMBL" id="KKL23256.1"/>
    </source>
</evidence>
<protein>
    <submittedName>
        <fullName evidence="1">Uncharacterized protein</fullName>
    </submittedName>
</protein>
<accession>A0A0F9E025</accession>
<organism evidence="1">
    <name type="scientific">marine sediment metagenome</name>
    <dbReference type="NCBI Taxonomy" id="412755"/>
    <lineage>
        <taxon>unclassified sequences</taxon>
        <taxon>metagenomes</taxon>
        <taxon>ecological metagenomes</taxon>
    </lineage>
</organism>
<proteinExistence type="predicted"/>
<name>A0A0F9E025_9ZZZZ</name>
<dbReference type="EMBL" id="LAZR01037041">
    <property type="protein sequence ID" value="KKL23256.1"/>
    <property type="molecule type" value="Genomic_DNA"/>
</dbReference>
<gene>
    <name evidence="1" type="ORF">LCGC14_2427220</name>
</gene>
<reference evidence="1" key="1">
    <citation type="journal article" date="2015" name="Nature">
        <title>Complex archaea that bridge the gap between prokaryotes and eukaryotes.</title>
        <authorList>
            <person name="Spang A."/>
            <person name="Saw J.H."/>
            <person name="Jorgensen S.L."/>
            <person name="Zaremba-Niedzwiedzka K."/>
            <person name="Martijn J."/>
            <person name="Lind A.E."/>
            <person name="van Eijk R."/>
            <person name="Schleper C."/>
            <person name="Guy L."/>
            <person name="Ettema T.J."/>
        </authorList>
    </citation>
    <scope>NUCLEOTIDE SEQUENCE</scope>
</reference>
<sequence>MIKDYLPEFLVENRSLYAILSKGIHALSEDECLQYFETVKIDSDDKEKAIVTKKGNRYSKDIF</sequence>